<organism evidence="1 2">
    <name type="scientific">Candidatus Magasanikbacteria bacterium CG_4_10_14_0_2_um_filter_33_14</name>
    <dbReference type="NCBI Taxonomy" id="1974636"/>
    <lineage>
        <taxon>Bacteria</taxon>
        <taxon>Candidatus Magasanikiibacteriota</taxon>
    </lineage>
</organism>
<accession>A0A2M7VB22</accession>
<evidence type="ECO:0000313" key="1">
    <source>
        <dbReference type="EMBL" id="PIZ96129.1"/>
    </source>
</evidence>
<reference evidence="2" key="1">
    <citation type="submission" date="2017-09" db="EMBL/GenBank/DDBJ databases">
        <title>Depth-based differentiation of microbial function through sediment-hosted aquifers and enrichment of novel symbionts in the deep terrestrial subsurface.</title>
        <authorList>
            <person name="Probst A.J."/>
            <person name="Ladd B."/>
            <person name="Jarett J.K."/>
            <person name="Geller-Mcgrath D.E."/>
            <person name="Sieber C.M.K."/>
            <person name="Emerson J.B."/>
            <person name="Anantharaman K."/>
            <person name="Thomas B.C."/>
            <person name="Malmstrom R."/>
            <person name="Stieglmeier M."/>
            <person name="Klingl A."/>
            <person name="Woyke T."/>
            <person name="Ryan C.M."/>
            <person name="Banfield J.F."/>
        </authorList>
    </citation>
    <scope>NUCLEOTIDE SEQUENCE [LARGE SCALE GENOMIC DNA]</scope>
</reference>
<gene>
    <name evidence="1" type="ORF">COX80_02260</name>
</gene>
<dbReference type="AlphaFoldDB" id="A0A2M7VB22"/>
<dbReference type="EMBL" id="PFPL01000033">
    <property type="protein sequence ID" value="PIZ96129.1"/>
    <property type="molecule type" value="Genomic_DNA"/>
</dbReference>
<proteinExistence type="predicted"/>
<comment type="caution">
    <text evidence="1">The sequence shown here is derived from an EMBL/GenBank/DDBJ whole genome shotgun (WGS) entry which is preliminary data.</text>
</comment>
<evidence type="ECO:0000313" key="2">
    <source>
        <dbReference type="Proteomes" id="UP000231453"/>
    </source>
</evidence>
<name>A0A2M7VB22_9BACT</name>
<protein>
    <submittedName>
        <fullName evidence="1">Uncharacterized protein</fullName>
    </submittedName>
</protein>
<sequence length="71" mass="7781">MSYILLNVPGHATSRSLFWLRVVGLAGGVDLFRLVTFHEGHGDRFATTWVVGGLDNRRDVTFLVKSGLGGH</sequence>
<dbReference type="Proteomes" id="UP000231453">
    <property type="component" value="Unassembled WGS sequence"/>
</dbReference>